<evidence type="ECO:0000313" key="4">
    <source>
        <dbReference type="Proteomes" id="UP000019116"/>
    </source>
</evidence>
<feature type="region of interest" description="Disordered" evidence="1">
    <location>
        <begin position="299"/>
        <end position="380"/>
    </location>
</feature>
<feature type="transmembrane region" description="Helical" evidence="2">
    <location>
        <begin position="61"/>
        <end position="81"/>
    </location>
</feature>
<dbReference type="STRING" id="4565.A0A3B5YQL8"/>
<evidence type="ECO:0000313" key="3">
    <source>
        <dbReference type="EnsemblPlants" id="TraesCS1B02G032800.1"/>
    </source>
</evidence>
<accession>A0A3B5YQL8</accession>
<evidence type="ECO:0000256" key="1">
    <source>
        <dbReference type="SAM" id="MobiDB-lite"/>
    </source>
</evidence>
<feature type="transmembrane region" description="Helical" evidence="2">
    <location>
        <begin position="149"/>
        <end position="167"/>
    </location>
</feature>
<dbReference type="EnsemblPlants" id="TraesCS1B02G032800.1">
    <property type="protein sequence ID" value="TraesCS1B02G032800.1"/>
    <property type="gene ID" value="TraesCS1B02G032800"/>
</dbReference>
<dbReference type="OrthoDB" id="10416409at2759"/>
<evidence type="ECO:0000256" key="2">
    <source>
        <dbReference type="SAM" id="Phobius"/>
    </source>
</evidence>
<dbReference type="Gramene" id="TraesCS1B03G0065700.1">
    <property type="protein sequence ID" value="TraesCS1B03G0065700.1.CDS"/>
    <property type="gene ID" value="TraesCS1B03G0065700"/>
</dbReference>
<reference evidence="3" key="2">
    <citation type="submission" date="2018-10" db="UniProtKB">
        <authorList>
            <consortium name="EnsemblPlants"/>
        </authorList>
    </citation>
    <scope>IDENTIFICATION</scope>
</reference>
<sequence>MARQKYDSQWKEVRLINAYAVLVVYVLHTIRGIGFLAMTWSTVVLLGGFVSMIDKVDFGRLTLITLIQILWINASFLQMMGSAGDLSSSLKAVEILLTRKYQQAANARNDHSELPVFKQVVKALRVVIGWVLAVVHNVVLYLTILSVACLFLFGLLITTSVSMIGLMKHDYYGNTDEGRVNMDPAHNILYVLCVVQGALFVYRITLIPSRKRIVKQVSRTYGFRDDGRSVSGYLDEFSKGYLKKTSSARERNLITYAVQLMESESSRSCLSGALILDRLLARQRSDKIKAHELIKQEEEKQQGQLDLEENTRAPLFQTDVKKKEENNEVGNKREERREEMKKKREERKKKWDQKRVERKKKKREERKKKRHQHQHQQTEEEIMVQQCKVIKRLIGSASSAHILQKLLHTLDSRRSSDKLMREAAARIVEHVAGVIRLNQFPQGIQCISSLINYFEEYRRLQPYQSSSSSVNTNEDITTATKTNNGHDQKQGSSNNTSPSESELDYSESESDTDSDSDSGVDRPSSPKTLHGYKELVLTGLRILWRLAGSEDNCTIISNTKHLVSKIMAPISYDLVHLTGHSEWSTQVVERSLGVMLRLIVTAKGDTGEDLRQRILSDEGAISTMKKIVVCEECKGGEPQMKAMQILTQQCMDETVNRGNLTKMLVSIFVDGDSSNASIRKTAGKTLVVLFRSSKSAATLLPKEEHDDFVGGLAKILLQVGDNNTCRNYAAEILEHLCIQYAENGEYLSTLKNTITGVMPEVLREMCHGSTEEAEKPEYARSDTDVESQSKTKKKRRNKKKNASPSPRQNQHHKLHVALLSLCVTACDKLHLDLDAISMGEGRDQATDPRESVTFSLAMKMVRLNRDIITPDSLTAMKLTTRMVIAAMRKLGGNGAGVDRANLESLMDSLSSVSETMLDLEGCMVFATETTTTKPATIDTLSSLVKQARQLHGEIKGQDSEIVTAS</sequence>
<dbReference type="Gramene" id="TraesCS1B02G032800.1">
    <property type="protein sequence ID" value="TraesCS1B02G032800.1"/>
    <property type="gene ID" value="TraesCS1B02G032800"/>
</dbReference>
<feature type="transmembrane region" description="Helical" evidence="2">
    <location>
        <begin position="187"/>
        <end position="206"/>
    </location>
</feature>
<keyword evidence="2" id="KW-1133">Transmembrane helix</keyword>
<dbReference type="PANTHER" id="PTHR33115">
    <property type="entry name" value="ARM REPEAT SUPERFAMILY PROTEIN"/>
    <property type="match status" value="1"/>
</dbReference>
<keyword evidence="4" id="KW-1185">Reference proteome</keyword>
<feature type="compositionally biased region" description="Basic residues" evidence="1">
    <location>
        <begin position="344"/>
        <end position="374"/>
    </location>
</feature>
<dbReference type="GeneID" id="123103940"/>
<dbReference type="InterPro" id="IPR016024">
    <property type="entry name" value="ARM-type_fold"/>
</dbReference>
<gene>
    <name evidence="3" type="primary">LOC123103940</name>
</gene>
<feature type="transmembrane region" description="Helical" evidence="2">
    <location>
        <begin position="123"/>
        <end position="142"/>
    </location>
</feature>
<feature type="region of interest" description="Disordered" evidence="1">
    <location>
        <begin position="463"/>
        <end position="528"/>
    </location>
</feature>
<feature type="region of interest" description="Disordered" evidence="1">
    <location>
        <begin position="769"/>
        <end position="810"/>
    </location>
</feature>
<reference evidence="3" key="1">
    <citation type="submission" date="2018-08" db="EMBL/GenBank/DDBJ databases">
        <authorList>
            <person name="Rossello M."/>
        </authorList>
    </citation>
    <scope>NUCLEOTIDE SEQUENCE [LARGE SCALE GENOMIC DNA]</scope>
    <source>
        <strain evidence="3">cv. Chinese Spring</strain>
    </source>
</reference>
<dbReference type="SUPFAM" id="SSF48371">
    <property type="entry name" value="ARM repeat"/>
    <property type="match status" value="1"/>
</dbReference>
<dbReference type="SMR" id="A0A3B5YQL8"/>
<dbReference type="RefSeq" id="XP_044381578.1">
    <property type="nucleotide sequence ID" value="XM_044525643.1"/>
</dbReference>
<dbReference type="InterPro" id="IPR011989">
    <property type="entry name" value="ARM-like"/>
</dbReference>
<dbReference type="Proteomes" id="UP000019116">
    <property type="component" value="Chromosome 1B"/>
</dbReference>
<feature type="compositionally biased region" description="Basic and acidic residues" evidence="1">
    <location>
        <begin position="769"/>
        <end position="789"/>
    </location>
</feature>
<dbReference type="Gene3D" id="1.25.10.10">
    <property type="entry name" value="Leucine-rich Repeat Variant"/>
    <property type="match status" value="1"/>
</dbReference>
<keyword evidence="2" id="KW-0472">Membrane</keyword>
<feature type="compositionally biased region" description="Basic residues" evidence="1">
    <location>
        <begin position="790"/>
        <end position="801"/>
    </location>
</feature>
<feature type="compositionally biased region" description="Basic and acidic residues" evidence="1">
    <location>
        <begin position="319"/>
        <end position="343"/>
    </location>
</feature>
<feature type="compositionally biased region" description="Polar residues" evidence="1">
    <location>
        <begin position="463"/>
        <end position="483"/>
    </location>
</feature>
<protein>
    <submittedName>
        <fullName evidence="3">Uncharacterized protein</fullName>
    </submittedName>
</protein>
<name>A0A3B5YQL8_WHEAT</name>
<keyword evidence="2" id="KW-0812">Transmembrane</keyword>
<feature type="compositionally biased region" description="Acidic residues" evidence="1">
    <location>
        <begin position="501"/>
        <end position="518"/>
    </location>
</feature>
<organism evidence="3">
    <name type="scientific">Triticum aestivum</name>
    <name type="common">Wheat</name>
    <dbReference type="NCBI Taxonomy" id="4565"/>
    <lineage>
        <taxon>Eukaryota</taxon>
        <taxon>Viridiplantae</taxon>
        <taxon>Streptophyta</taxon>
        <taxon>Embryophyta</taxon>
        <taxon>Tracheophyta</taxon>
        <taxon>Spermatophyta</taxon>
        <taxon>Magnoliopsida</taxon>
        <taxon>Liliopsida</taxon>
        <taxon>Poales</taxon>
        <taxon>Poaceae</taxon>
        <taxon>BOP clade</taxon>
        <taxon>Pooideae</taxon>
        <taxon>Triticodae</taxon>
        <taxon>Triticeae</taxon>
        <taxon>Triticinae</taxon>
        <taxon>Triticum</taxon>
    </lineage>
</organism>
<dbReference type="AlphaFoldDB" id="A0A3B5YQL8"/>
<dbReference type="PANTHER" id="PTHR33115:SF22">
    <property type="entry name" value="OS12G0449900 PROTEIN"/>
    <property type="match status" value="1"/>
</dbReference>
<proteinExistence type="predicted"/>